<dbReference type="Proteomes" id="UP000886725">
    <property type="component" value="Unassembled WGS sequence"/>
</dbReference>
<dbReference type="EMBL" id="DVFU01000122">
    <property type="protein sequence ID" value="HIQ65348.1"/>
    <property type="molecule type" value="Genomic_DNA"/>
</dbReference>
<evidence type="ECO:0000313" key="2">
    <source>
        <dbReference type="Proteomes" id="UP000886725"/>
    </source>
</evidence>
<gene>
    <name evidence="1" type="ORF">IAC85_06380</name>
</gene>
<organism evidence="1 2">
    <name type="scientific">Candidatus Faecenecus gallistercoris</name>
    <dbReference type="NCBI Taxonomy" id="2840793"/>
    <lineage>
        <taxon>Bacteria</taxon>
        <taxon>Bacillati</taxon>
        <taxon>Bacillota</taxon>
        <taxon>Bacillota incertae sedis</taxon>
        <taxon>Candidatus Faecenecus</taxon>
    </lineage>
</organism>
<accession>A0A9D0Z0L1</accession>
<reference evidence="1" key="1">
    <citation type="submission" date="2020-10" db="EMBL/GenBank/DDBJ databases">
        <authorList>
            <person name="Gilroy R."/>
        </authorList>
    </citation>
    <scope>NUCLEOTIDE SEQUENCE</scope>
    <source>
        <strain evidence="1">CHK165-10780</strain>
    </source>
</reference>
<comment type="caution">
    <text evidence="1">The sequence shown here is derived from an EMBL/GenBank/DDBJ whole genome shotgun (WGS) entry which is preliminary data.</text>
</comment>
<sequence length="175" mass="21270">MRYLLMCEGKNEETLINLLLDNDLLKITRDDLIGMRPWNVRQLKNSVIKTELRHYNQPVIIYRIGDTQKDHLKIPPDLNDIVFEEKIYRYCTKPELEILLIINEGLMTKYYKSKKRPKDFAKEHIKLNGMKYDQSSMFLWNYYRRDIMMLVDNLKEYRRMKKNKSNELYLADLLK</sequence>
<name>A0A9D0Z0L1_9FIRM</name>
<reference evidence="1" key="2">
    <citation type="journal article" date="2021" name="PeerJ">
        <title>Extensive microbial diversity within the chicken gut microbiome revealed by metagenomics and culture.</title>
        <authorList>
            <person name="Gilroy R."/>
            <person name="Ravi A."/>
            <person name="Getino M."/>
            <person name="Pursley I."/>
            <person name="Horton D.L."/>
            <person name="Alikhan N.F."/>
            <person name="Baker D."/>
            <person name="Gharbi K."/>
            <person name="Hall N."/>
            <person name="Watson M."/>
            <person name="Adriaenssens E.M."/>
            <person name="Foster-Nyarko E."/>
            <person name="Jarju S."/>
            <person name="Secka A."/>
            <person name="Antonio M."/>
            <person name="Oren A."/>
            <person name="Chaudhuri R.R."/>
            <person name="La Ragione R."/>
            <person name="Hildebrand F."/>
            <person name="Pallen M.J."/>
        </authorList>
    </citation>
    <scope>NUCLEOTIDE SEQUENCE</scope>
    <source>
        <strain evidence="1">CHK165-10780</strain>
    </source>
</reference>
<proteinExistence type="predicted"/>
<protein>
    <submittedName>
        <fullName evidence="1">GNAT family acetyltransferase</fullName>
    </submittedName>
</protein>
<dbReference type="AlphaFoldDB" id="A0A9D0Z0L1"/>
<evidence type="ECO:0000313" key="1">
    <source>
        <dbReference type="EMBL" id="HIQ65348.1"/>
    </source>
</evidence>